<protein>
    <submittedName>
        <fullName evidence="2">Uncharacterized protein</fullName>
    </submittedName>
</protein>
<dbReference type="Proteomes" id="UP000887561">
    <property type="component" value="Unplaced"/>
</dbReference>
<dbReference type="WBParaSite" id="scaffold14713_cov180.g17597">
    <property type="protein sequence ID" value="scaffold14713_cov180.g17597"/>
    <property type="gene ID" value="scaffold14713_cov180.g17597"/>
</dbReference>
<proteinExistence type="predicted"/>
<name>A0A915LMK6_MELJA</name>
<evidence type="ECO:0000313" key="2">
    <source>
        <dbReference type="WBParaSite" id="scaffold14713_cov180.g17597"/>
    </source>
</evidence>
<dbReference type="AlphaFoldDB" id="A0A915LMK6"/>
<accession>A0A915LMK6</accession>
<reference evidence="2" key="1">
    <citation type="submission" date="2022-11" db="UniProtKB">
        <authorList>
            <consortium name="WormBaseParasite"/>
        </authorList>
    </citation>
    <scope>IDENTIFICATION</scope>
</reference>
<evidence type="ECO:0000313" key="1">
    <source>
        <dbReference type="Proteomes" id="UP000887561"/>
    </source>
</evidence>
<organism evidence="1 2">
    <name type="scientific">Meloidogyne javanica</name>
    <name type="common">Root-knot nematode worm</name>
    <dbReference type="NCBI Taxonomy" id="6303"/>
    <lineage>
        <taxon>Eukaryota</taxon>
        <taxon>Metazoa</taxon>
        <taxon>Ecdysozoa</taxon>
        <taxon>Nematoda</taxon>
        <taxon>Chromadorea</taxon>
        <taxon>Rhabditida</taxon>
        <taxon>Tylenchina</taxon>
        <taxon>Tylenchomorpha</taxon>
        <taxon>Tylenchoidea</taxon>
        <taxon>Meloidogynidae</taxon>
        <taxon>Meloidogyninae</taxon>
        <taxon>Meloidogyne</taxon>
        <taxon>Meloidogyne incognita group</taxon>
    </lineage>
</organism>
<keyword evidence="1" id="KW-1185">Reference proteome</keyword>
<sequence length="166" mass="19439">MILGCLKNFLIARVLPRHSFTNSKQSEGLEKASLYKKTEKQLLVKGKPVNLEGYHVYSLKQFENELVRKLENKRHFFNNYDDNEMIEFEMEVAQLEFVNDAISNGILHILYAKEFCGSIKKLYKKEYHQLLQGFCERYVEKNANILLDFCGIKFEDTDAKALAYNP</sequence>